<name>A0A090EC58_MESPL</name>
<evidence type="ECO:0000259" key="2">
    <source>
        <dbReference type="Pfam" id="PF01425"/>
    </source>
</evidence>
<comment type="similarity">
    <text evidence="1">Belongs to the amidase family.</text>
</comment>
<organism evidence="3 4">
    <name type="scientific">Mesorhizobium plurifarium</name>
    <dbReference type="NCBI Taxonomy" id="69974"/>
    <lineage>
        <taxon>Bacteria</taxon>
        <taxon>Pseudomonadati</taxon>
        <taxon>Pseudomonadota</taxon>
        <taxon>Alphaproteobacteria</taxon>
        <taxon>Hyphomicrobiales</taxon>
        <taxon>Phyllobacteriaceae</taxon>
        <taxon>Mesorhizobium</taxon>
    </lineage>
</organism>
<evidence type="ECO:0000256" key="1">
    <source>
        <dbReference type="ARBA" id="ARBA00009199"/>
    </source>
</evidence>
<proteinExistence type="inferred from homology"/>
<protein>
    <submittedName>
        <fullName evidence="3">Amidase</fullName>
    </submittedName>
</protein>
<dbReference type="Gene3D" id="3.90.1300.10">
    <property type="entry name" value="Amidase signature (AS) domain"/>
    <property type="match status" value="1"/>
</dbReference>
<dbReference type="InterPro" id="IPR023631">
    <property type="entry name" value="Amidase_dom"/>
</dbReference>
<dbReference type="SUPFAM" id="SSF75304">
    <property type="entry name" value="Amidase signature (AS) enzymes"/>
    <property type="match status" value="1"/>
</dbReference>
<keyword evidence="4" id="KW-1185">Reference proteome</keyword>
<evidence type="ECO:0000313" key="4">
    <source>
        <dbReference type="Proteomes" id="UP000045285"/>
    </source>
</evidence>
<dbReference type="GO" id="GO:0003824">
    <property type="term" value="F:catalytic activity"/>
    <property type="evidence" value="ECO:0007669"/>
    <property type="project" value="InterPro"/>
</dbReference>
<dbReference type="Proteomes" id="UP000045285">
    <property type="component" value="Unassembled WGS sequence"/>
</dbReference>
<dbReference type="EMBL" id="CCMZ01000051">
    <property type="protein sequence ID" value="CDX25382.1"/>
    <property type="molecule type" value="Genomic_DNA"/>
</dbReference>
<evidence type="ECO:0000313" key="3">
    <source>
        <dbReference type="EMBL" id="CDX25382.1"/>
    </source>
</evidence>
<dbReference type="PANTHER" id="PTHR11895:SF7">
    <property type="entry name" value="GLUTAMYL-TRNA(GLN) AMIDOTRANSFERASE SUBUNIT A, MITOCHONDRIAL"/>
    <property type="match status" value="1"/>
</dbReference>
<gene>
    <name evidence="3" type="ORF">MPL3356_550004</name>
</gene>
<accession>A0A090EC58</accession>
<feature type="domain" description="Amidase" evidence="2">
    <location>
        <begin position="38"/>
        <end position="454"/>
    </location>
</feature>
<reference evidence="4" key="1">
    <citation type="submission" date="2014-08" db="EMBL/GenBank/DDBJ databases">
        <authorList>
            <person name="Moulin L."/>
        </authorList>
    </citation>
    <scope>NUCLEOTIDE SEQUENCE [LARGE SCALE GENOMIC DNA]</scope>
</reference>
<dbReference type="InterPro" id="IPR000120">
    <property type="entry name" value="Amidase"/>
</dbReference>
<dbReference type="AlphaFoldDB" id="A0A090EC58"/>
<dbReference type="InterPro" id="IPR036928">
    <property type="entry name" value="AS_sf"/>
</dbReference>
<dbReference type="Pfam" id="PF01425">
    <property type="entry name" value="Amidase"/>
    <property type="match status" value="1"/>
</dbReference>
<sequence length="483" mass="52102">MKLYEYAGYDATGLAELVRRREVSAVDLIRLAREAHDLINPAINAVVEFYEDAESVPCADTGPFAGVPFLRKDVGLSEAGRLQEQGSRLMKGFRPTVDSYFMARAREGGLRIVGRTAVPEFGIGMARMSESLACGITRNPWQLDRTTGGSSSGSSAAVAAGIVPIAHANDGLGSTRTPAAFCGLVGLNPSRGRVSGGPDQQDNGLGLSRNFVVCRTVRDMAGALDIFSGAHAGDPFIIARPERPYLEELGRTTARLRIGVATSPWGSRKVEPEVHAAVEQTAKCLEAMGHLVEEIPSPYLLADMRKVEAGACVLWVAALDNAARALDRIVNEETVDPVNIEFYRAAKRLPLSYAEEVFEAARKIRADVGEATKDFDILLTPTMPCVAIPHSVNTTIKEGLALDDFRDSYMALYQYQGVFNVTGHPSVSLPLFHSSDGLPIGIQIVARFGDEATVVRVSRDLEQALPWTTRKPPVFAGGGERFG</sequence>
<dbReference type="PANTHER" id="PTHR11895">
    <property type="entry name" value="TRANSAMIDASE"/>
    <property type="match status" value="1"/>
</dbReference>